<dbReference type="GO" id="GO:0007059">
    <property type="term" value="P:chromosome segregation"/>
    <property type="evidence" value="ECO:0007669"/>
    <property type="project" value="UniProtKB-KW"/>
</dbReference>
<dbReference type="FunFam" id="1.10.10.580:FF:000001">
    <property type="entry name" value="double-strand-break repair protein rad21 homolog"/>
    <property type="match status" value="1"/>
</dbReference>
<keyword evidence="13" id="KW-0256">Endoplasmic reticulum</keyword>
<dbReference type="SUPFAM" id="SSF53448">
    <property type="entry name" value="Nucleotide-diphospho-sugar transferases"/>
    <property type="match status" value="1"/>
</dbReference>
<evidence type="ECO:0000256" key="2">
    <source>
        <dbReference type="ARBA" id="ARBA00004123"/>
    </source>
</evidence>
<dbReference type="GO" id="GO:0005634">
    <property type="term" value="C:nucleus"/>
    <property type="evidence" value="ECO:0007669"/>
    <property type="project" value="UniProtKB-SubCell"/>
</dbReference>
<feature type="region of interest" description="Disordered" evidence="25">
    <location>
        <begin position="845"/>
        <end position="894"/>
    </location>
</feature>
<accession>A0AAV2MBZ9</accession>
<evidence type="ECO:0000256" key="15">
    <source>
        <dbReference type="ARBA" id="ARBA00022968"/>
    </source>
</evidence>
<keyword evidence="21" id="KW-0539">Nucleus</keyword>
<dbReference type="Proteomes" id="UP001497482">
    <property type="component" value="Chromosome 7"/>
</dbReference>
<evidence type="ECO:0000256" key="7">
    <source>
        <dbReference type="ARBA" id="ARBA00010271"/>
    </source>
</evidence>
<evidence type="ECO:0000259" key="27">
    <source>
        <dbReference type="Pfam" id="PF04824"/>
    </source>
</evidence>
<evidence type="ECO:0000256" key="16">
    <source>
        <dbReference type="ARBA" id="ARBA00022989"/>
    </source>
</evidence>
<evidence type="ECO:0000256" key="10">
    <source>
        <dbReference type="ARBA" id="ARBA00022679"/>
    </source>
</evidence>
<evidence type="ECO:0000256" key="18">
    <source>
        <dbReference type="ARBA" id="ARBA00023157"/>
    </source>
</evidence>
<evidence type="ECO:0000256" key="21">
    <source>
        <dbReference type="ARBA" id="ARBA00023242"/>
    </source>
</evidence>
<comment type="cofactor">
    <cofactor evidence="1">
        <name>Mn(2+)</name>
        <dbReference type="ChEBI" id="CHEBI:29035"/>
    </cofactor>
</comment>
<protein>
    <submittedName>
        <fullName evidence="30">Uncharacterized protein</fullName>
    </submittedName>
</protein>
<evidence type="ECO:0000259" key="26">
    <source>
        <dbReference type="Pfam" id="PF03016"/>
    </source>
</evidence>
<comment type="catalytic activity">
    <reaction evidence="22">
        <text>3-O-{alpha-D-GlcNAc-[(1-&gt;4)-beta-D-GlcA-(1-&gt;4)-alpha-D-GlcNAc](n)-(1-&gt;4)-beta-D-GlcA-(1-&gt;3)-beta-D-Gal-(1-&gt;3)-beta-D-Gal-(1-&gt;4)-beta-D-Xyl}-L-seryl-[protein] + UDP-alpha-D-glucuronate = 3-O-{[(1-&gt;4)-beta-D-GlcA-(1-&gt;4)-alpha-D-GlcNAc](n+1)-(1-&gt;4)-beta-D-GlcA-(1-&gt;3)-beta-D-Gal-(1-&gt;3)-beta-D-Gal-(1-&gt;4)-beta-D-Xyl}-L-seryl-[protein] + UDP + H(+)</text>
        <dbReference type="Rhea" id="RHEA:20908"/>
        <dbReference type="Rhea" id="RHEA-COMP:12623"/>
        <dbReference type="Rhea" id="RHEA-COMP:14295"/>
        <dbReference type="ChEBI" id="CHEBI:15378"/>
        <dbReference type="ChEBI" id="CHEBI:58052"/>
        <dbReference type="ChEBI" id="CHEBI:58223"/>
        <dbReference type="ChEBI" id="CHEBI:132415"/>
        <dbReference type="ChEBI" id="CHEBI:132416"/>
        <dbReference type="EC" id="2.4.1.225"/>
    </reaction>
</comment>
<evidence type="ECO:0000256" key="14">
    <source>
        <dbReference type="ARBA" id="ARBA00022829"/>
    </source>
</evidence>
<dbReference type="InterPro" id="IPR036390">
    <property type="entry name" value="WH_DNA-bd_sf"/>
</dbReference>
<evidence type="ECO:0000256" key="23">
    <source>
        <dbReference type="ARBA" id="ARBA00052657"/>
    </source>
</evidence>
<keyword evidence="16" id="KW-1133">Transmembrane helix</keyword>
<dbReference type="InterPro" id="IPR049589">
    <property type="entry name" value="NXP1_M-like"/>
</dbReference>
<dbReference type="InterPro" id="IPR006909">
    <property type="entry name" value="Rad21/Rec8_C_eu"/>
</dbReference>
<dbReference type="InterPro" id="IPR040911">
    <property type="entry name" value="Exostosin_GT47"/>
</dbReference>
<evidence type="ECO:0000256" key="17">
    <source>
        <dbReference type="ARBA" id="ARBA00023136"/>
    </source>
</evidence>
<dbReference type="CDD" id="cd21792">
    <property type="entry name" value="Rad21_Rec8_M_NXP1-like"/>
    <property type="match status" value="1"/>
</dbReference>
<gene>
    <name evidence="30" type="ORF">KC01_LOCUS37275</name>
</gene>
<dbReference type="Pfam" id="PF03016">
    <property type="entry name" value="Exostosin_GT47"/>
    <property type="match status" value="1"/>
</dbReference>
<feature type="compositionally biased region" description="Acidic residues" evidence="25">
    <location>
        <begin position="1150"/>
        <end position="1165"/>
    </location>
</feature>
<dbReference type="GO" id="GO:0001503">
    <property type="term" value="P:ossification"/>
    <property type="evidence" value="ECO:0007669"/>
    <property type="project" value="UniProtKB-ARBA"/>
</dbReference>
<feature type="compositionally biased region" description="Low complexity" evidence="25">
    <location>
        <begin position="879"/>
        <end position="889"/>
    </location>
</feature>
<proteinExistence type="inferred from homology"/>
<evidence type="ECO:0000256" key="12">
    <source>
        <dbReference type="ARBA" id="ARBA00022723"/>
    </source>
</evidence>
<name>A0AAV2MBZ9_KNICA</name>
<comment type="catalytic activity">
    <reaction evidence="23">
        <text>3-O-{[(1-&gt;4)-beta-D-GlcA-(1-&gt;4)-alpha-D-GlcNAc](n)-(1-&gt;4)-beta-D-GlcA-(1-&gt;3)-beta-D-Gal-(1-&gt;3)-beta-D-Gal-(1-&gt;4)-beta-D-Xyl}-L-seryl-[protein] + UDP-N-acetyl-alpha-D-glucosamine = 3-O-{alpha-D-GlcNAc-[(1-&gt;4)-beta-D-GlcA-(1-&gt;4)-alpha-D-GlcNAc](n)-(1-&gt;4)-beta-D-GlcA-(1-&gt;3)-beta-D-Gal-(1-&gt;3)-beta-D-Gal-(1-&gt;4)-beta-D-Xyl}-L-seryl-[protein] + UDP + H(+)</text>
        <dbReference type="Rhea" id="RHEA:16213"/>
        <dbReference type="Rhea" id="RHEA-COMP:12621"/>
        <dbReference type="Rhea" id="RHEA-COMP:12623"/>
        <dbReference type="ChEBI" id="CHEBI:15378"/>
        <dbReference type="ChEBI" id="CHEBI:57705"/>
        <dbReference type="ChEBI" id="CHEBI:58223"/>
        <dbReference type="ChEBI" id="CHEBI:132415"/>
        <dbReference type="ChEBI" id="CHEBI:132416"/>
        <dbReference type="EC" id="2.4.1.224"/>
    </reaction>
</comment>
<comment type="similarity">
    <text evidence="6">Belongs to the rad21 family.</text>
</comment>
<evidence type="ECO:0000256" key="1">
    <source>
        <dbReference type="ARBA" id="ARBA00001936"/>
    </source>
</evidence>
<dbReference type="GO" id="GO:0050508">
    <property type="term" value="F:glucuronosyl-N-acetylglucosaminyl-proteoglycan 4-alpha-N-acetylglucosaminyltransferase activity"/>
    <property type="evidence" value="ECO:0007669"/>
    <property type="project" value="UniProtKB-EC"/>
</dbReference>
<keyword evidence="8" id="KW-0158">Chromosome</keyword>
<dbReference type="Pfam" id="PF09258">
    <property type="entry name" value="Glyco_transf_64"/>
    <property type="match status" value="1"/>
</dbReference>
<evidence type="ECO:0000256" key="5">
    <source>
        <dbReference type="ARBA" id="ARBA00004922"/>
    </source>
</evidence>
<dbReference type="InterPro" id="IPR006910">
    <property type="entry name" value="Rad21_Rec8_N"/>
</dbReference>
<evidence type="ECO:0000256" key="20">
    <source>
        <dbReference type="ARBA" id="ARBA00023211"/>
    </source>
</evidence>
<feature type="compositionally biased region" description="Basic and acidic residues" evidence="25">
    <location>
        <begin position="1139"/>
        <end position="1149"/>
    </location>
</feature>
<dbReference type="Pfam" id="PF04824">
    <property type="entry name" value="Rad21_Rec8"/>
    <property type="match status" value="1"/>
</dbReference>
<dbReference type="Pfam" id="PF04825">
    <property type="entry name" value="Rad21_Rec8_N"/>
    <property type="match status" value="1"/>
</dbReference>
<dbReference type="FunFam" id="3.90.550.10:FF:000034">
    <property type="entry name" value="Exostosin 1"/>
    <property type="match status" value="1"/>
</dbReference>
<dbReference type="PANTHER" id="PTHR48261:SF3">
    <property type="entry name" value="EXOSTOSIN GLYCOSYLTRANSFERASE 1"/>
    <property type="match status" value="1"/>
</dbReference>
<feature type="domain" description="Exostosin GT47" evidence="26">
    <location>
        <begin position="124"/>
        <end position="261"/>
    </location>
</feature>
<evidence type="ECO:0000256" key="9">
    <source>
        <dbReference type="ARBA" id="ARBA00022676"/>
    </source>
</evidence>
<keyword evidence="18" id="KW-1015">Disulfide bond</keyword>
<dbReference type="GO" id="GO:0005789">
    <property type="term" value="C:endoplasmic reticulum membrane"/>
    <property type="evidence" value="ECO:0007669"/>
    <property type="project" value="UniProtKB-SubCell"/>
</dbReference>
<dbReference type="Gene3D" id="1.10.10.580">
    <property type="entry name" value="Structural maintenance of chromosome 1. Chain E"/>
    <property type="match status" value="1"/>
</dbReference>
<evidence type="ECO:0000256" key="25">
    <source>
        <dbReference type="SAM" id="MobiDB-lite"/>
    </source>
</evidence>
<evidence type="ECO:0000256" key="13">
    <source>
        <dbReference type="ARBA" id="ARBA00022824"/>
    </source>
</evidence>
<evidence type="ECO:0000256" key="11">
    <source>
        <dbReference type="ARBA" id="ARBA00022692"/>
    </source>
</evidence>
<dbReference type="AlphaFoldDB" id="A0AAV2MBZ9"/>
<dbReference type="InterPro" id="IPR023093">
    <property type="entry name" value="ScpA-like_C"/>
</dbReference>
<comment type="subcellular location">
    <subcellularLocation>
        <location evidence="3">Chromosome</location>
    </subcellularLocation>
    <subcellularLocation>
        <location evidence="4">Endoplasmic reticulum membrane</location>
        <topology evidence="4">Single-pass type II membrane protein</topology>
    </subcellularLocation>
    <subcellularLocation>
        <location evidence="2">Nucleus</location>
    </subcellularLocation>
</comment>
<organism evidence="30 31">
    <name type="scientific">Knipowitschia caucasica</name>
    <name type="common">Caucasian dwarf goby</name>
    <name type="synonym">Pomatoschistus caucasicus</name>
    <dbReference type="NCBI Taxonomy" id="637954"/>
    <lineage>
        <taxon>Eukaryota</taxon>
        <taxon>Metazoa</taxon>
        <taxon>Chordata</taxon>
        <taxon>Craniata</taxon>
        <taxon>Vertebrata</taxon>
        <taxon>Euteleostomi</taxon>
        <taxon>Actinopterygii</taxon>
        <taxon>Neopterygii</taxon>
        <taxon>Teleostei</taxon>
        <taxon>Neoteleostei</taxon>
        <taxon>Acanthomorphata</taxon>
        <taxon>Gobiaria</taxon>
        <taxon>Gobiiformes</taxon>
        <taxon>Gobioidei</taxon>
        <taxon>Gobiidae</taxon>
        <taxon>Gobiinae</taxon>
        <taxon>Knipowitschia</taxon>
    </lineage>
</organism>
<keyword evidence="10" id="KW-0808">Transferase</keyword>
<dbReference type="GO" id="GO:0050509">
    <property type="term" value="F:N-acetylglucosaminyl-proteoglycan 4-beta-glucuronosyltransferase activity"/>
    <property type="evidence" value="ECO:0007669"/>
    <property type="project" value="UniProtKB-EC"/>
</dbReference>
<evidence type="ECO:0000256" key="8">
    <source>
        <dbReference type="ARBA" id="ARBA00022454"/>
    </source>
</evidence>
<dbReference type="PANTHER" id="PTHR48261">
    <property type="entry name" value="ACETYLGLUCOSAMINYLTRANSFERASE"/>
    <property type="match status" value="1"/>
</dbReference>
<dbReference type="EMBL" id="OZ035829">
    <property type="protein sequence ID" value="CAL1610714.1"/>
    <property type="molecule type" value="Genomic_DNA"/>
</dbReference>
<evidence type="ECO:0000256" key="22">
    <source>
        <dbReference type="ARBA" id="ARBA00050512"/>
    </source>
</evidence>
<keyword evidence="11" id="KW-0812">Transmembrane</keyword>
<evidence type="ECO:0000256" key="6">
    <source>
        <dbReference type="ARBA" id="ARBA00009870"/>
    </source>
</evidence>
<dbReference type="InterPro" id="IPR004263">
    <property type="entry name" value="Exostosin"/>
</dbReference>
<feature type="region of interest" description="Disordered" evidence="25">
    <location>
        <begin position="1132"/>
        <end position="1169"/>
    </location>
</feature>
<keyword evidence="15" id="KW-0735">Signal-anchor</keyword>
<feature type="domain" description="Rad21/Rec8-like protein C-terminal eukaryotic" evidence="27">
    <location>
        <begin position="1189"/>
        <end position="1242"/>
    </location>
</feature>
<dbReference type="GO" id="GO:0005694">
    <property type="term" value="C:chromosome"/>
    <property type="evidence" value="ECO:0007669"/>
    <property type="project" value="UniProtKB-SubCell"/>
</dbReference>
<keyword evidence="20" id="KW-0464">Manganese</keyword>
<evidence type="ECO:0000259" key="29">
    <source>
        <dbReference type="Pfam" id="PF09258"/>
    </source>
</evidence>
<feature type="region of interest" description="Disordered" evidence="25">
    <location>
        <begin position="1059"/>
        <end position="1087"/>
    </location>
</feature>
<evidence type="ECO:0000313" key="30">
    <source>
        <dbReference type="EMBL" id="CAL1610714.1"/>
    </source>
</evidence>
<evidence type="ECO:0000256" key="4">
    <source>
        <dbReference type="ARBA" id="ARBA00004648"/>
    </source>
</evidence>
<feature type="domain" description="Glycosyl transferase 64" evidence="29">
    <location>
        <begin position="345"/>
        <end position="591"/>
    </location>
</feature>
<reference evidence="30 31" key="1">
    <citation type="submission" date="2024-04" db="EMBL/GenBank/DDBJ databases">
        <authorList>
            <person name="Waldvogel A.-M."/>
            <person name="Schoenle A."/>
        </authorList>
    </citation>
    <scope>NUCLEOTIDE SEQUENCE [LARGE SCALE GENOMIC DNA]</scope>
</reference>
<dbReference type="InterPro" id="IPR015338">
    <property type="entry name" value="GT64_dom"/>
</dbReference>
<keyword evidence="12" id="KW-0479">Metal-binding</keyword>
<dbReference type="Gene3D" id="3.90.550.10">
    <property type="entry name" value="Spore Coat Polysaccharide Biosynthesis Protein SpsA, Chain A"/>
    <property type="match status" value="1"/>
</dbReference>
<keyword evidence="9" id="KW-0328">Glycosyltransferase</keyword>
<dbReference type="InterPro" id="IPR029044">
    <property type="entry name" value="Nucleotide-diphossugar_trans"/>
</dbReference>
<keyword evidence="19" id="KW-0325">Glycoprotein</keyword>
<comment type="similarity">
    <text evidence="7">Belongs to the glycosyltransferase 47 family.</text>
</comment>
<comment type="function">
    <text evidence="24">Glycosyltransferase required for the biosynthesis of heparan-sulfate.</text>
</comment>
<evidence type="ECO:0000256" key="24">
    <source>
        <dbReference type="ARBA" id="ARBA00057959"/>
    </source>
</evidence>
<dbReference type="GO" id="GO:0046872">
    <property type="term" value="F:metal ion binding"/>
    <property type="evidence" value="ECO:0007669"/>
    <property type="project" value="UniProtKB-KW"/>
</dbReference>
<evidence type="ECO:0000313" key="31">
    <source>
        <dbReference type="Proteomes" id="UP001497482"/>
    </source>
</evidence>
<dbReference type="GO" id="GO:0015012">
    <property type="term" value="P:heparan sulfate proteoglycan biosynthetic process"/>
    <property type="evidence" value="ECO:0007669"/>
    <property type="project" value="UniProtKB-ARBA"/>
</dbReference>
<evidence type="ECO:0000259" key="28">
    <source>
        <dbReference type="Pfam" id="PF04825"/>
    </source>
</evidence>
<dbReference type="GO" id="GO:0005794">
    <property type="term" value="C:Golgi apparatus"/>
    <property type="evidence" value="ECO:0007669"/>
    <property type="project" value="UniProtKB-ARBA"/>
</dbReference>
<comment type="pathway">
    <text evidence="5">Protein modification; protein glycosylation.</text>
</comment>
<keyword evidence="17" id="KW-0472">Membrane</keyword>
<keyword evidence="31" id="KW-1185">Reference proteome</keyword>
<evidence type="ECO:0000256" key="19">
    <source>
        <dbReference type="ARBA" id="ARBA00023180"/>
    </source>
</evidence>
<dbReference type="SUPFAM" id="SSF46785">
    <property type="entry name" value="Winged helix' DNA-binding domain"/>
    <property type="match status" value="1"/>
</dbReference>
<evidence type="ECO:0000256" key="3">
    <source>
        <dbReference type="ARBA" id="ARBA00004286"/>
    </source>
</evidence>
<keyword evidence="14" id="KW-0159">Chromosome partition</keyword>
<sequence>MQAKKRYLFLLSTGTCLILLFCLGGLQVPVLSRRGHSRRDDRSLSGSQPGQRWRRFLGPLQTFSSWQPERSDDYNGHMSPRQKREANLGVYTDKRCRMDSCFDFSLCKKNGFKVYVYPVQKGEKMKYMLVFKGKRYLTGIGSDTRNALYHVHNSEDVVLLTTCKHGKDWQKHKDARCDKDNAEYDKYDYREMLYNSTFCLVPRGRRLGSFRFLEALQAACVPVMLSNGWELPFSEIIDWNTAAVWGDERLLLQIPSTVRSIHQDKILSLRQQTQFLWEAYFNSVEKIVLTTLEIIQDRVLRQTSRSSLMWNSLPGGLFTLPQYSTALRDFPFYYAKLGIKPYPKFTAIIHVVTPLVSQSQPVMKLLTAVAKSQYCAQVIVLWNCDKPLPAKQRWPATTVPVIVIEGESKVISSRFLPYDTIPTDAVLSLDEDTVLSTTEVDFAFIVWQSFPDRIVGYPARSHFWDGNKERWGYTSKWTNDYSMVLTGAAIYHKYYHYLYTSYLPASLRTMVDQMSNCEDILMNFLVSSVTKLPPIKVTQKKQYKETMMGQTSRASRWADPDHFAQRQTCMNKFASWFGTMPLVHSQMRLDPGRNCGEKSHNLWGFTQTGVSLITLPPVKDKRGPLAKIWLAAHWDKKLTKAHVFECNLESSVESIISPKVKMALRTSGHLLLGVVRIYHRKAKYLLADCNEAFIKIKMAFRPGVVDLPEENREAAYNAITLPEEFHDFDQPLPDLDDIDVAQQFTLNQSRVEEITMREDVGNLNLLQDNDFADFGMDEREMMRDASTFEEDIMHGATASNLLLEAEPGPANLPDKSNHLEYDDFGDASLGNSDGGMLVDKLLSSEDGGGIFDDPPAITDSVMMPPDHGDDEDDFDNLQSPGPDSPDSGPAEPLPAMADQTEQTTLVHNEEEAFALEPIDITVKETKAKRKRKLIVDSVKELDSKTIRAQLSDYSDIVTTLDLAPPTKKLMMWKETGGVEKLFSLPAQPLWNGRLLKMFTRCLTPLVPDELRKRRKGGEADSLDEILKELENPEVPREEVMGQHRDVIDQTIMEEPSMLAHSAMEGSRTTLDETAMPPPSTPRGVKRKTLEKDALPMSSLDQQQADRSMLSQRLDMPQVDLPPEESSVNLTQLVPELDLLGEKSKDKKDDSDEEEDEEGQAGDQDQEEKRWNKRTQQMLHGLQRVMAKTGAESVSLLELCRNNNKKQAAAKFYSFLVLKKQQAIEVSQSQPYSDIIATAGPRFHIV</sequence>
<feature type="domain" description="Rad21/Rec8-like protein N-terminal" evidence="28">
    <location>
        <begin position="620"/>
        <end position="714"/>
    </location>
</feature>